<evidence type="ECO:0000313" key="6">
    <source>
        <dbReference type="EMBL" id="MEE6311028.1"/>
    </source>
</evidence>
<evidence type="ECO:0000256" key="4">
    <source>
        <dbReference type="PROSITE-ProRule" id="PRU10137"/>
    </source>
</evidence>
<dbReference type="CDD" id="cd00338">
    <property type="entry name" value="Ser_Recombinase"/>
    <property type="match status" value="1"/>
</dbReference>
<dbReference type="Gene3D" id="3.40.50.1390">
    <property type="entry name" value="Resolvase, N-terminal catalytic domain"/>
    <property type="match status" value="1"/>
</dbReference>
<dbReference type="SMART" id="SM00857">
    <property type="entry name" value="Resolvase"/>
    <property type="match status" value="1"/>
</dbReference>
<gene>
    <name evidence="6" type="ORF">V1634_29740</name>
</gene>
<dbReference type="Pfam" id="PF00239">
    <property type="entry name" value="Resolvase"/>
    <property type="match status" value="1"/>
</dbReference>
<dbReference type="PROSITE" id="PS00397">
    <property type="entry name" value="RECOMBINASES_1"/>
    <property type="match status" value="1"/>
</dbReference>
<dbReference type="InterPro" id="IPR006118">
    <property type="entry name" value="Recombinase_CS"/>
</dbReference>
<accession>A0ABU7SM51</accession>
<proteinExistence type="predicted"/>
<dbReference type="PANTHER" id="PTHR30461:SF2">
    <property type="entry name" value="SERINE RECOMBINASE PINE-RELATED"/>
    <property type="match status" value="1"/>
</dbReference>
<dbReference type="Proteomes" id="UP001339911">
    <property type="component" value="Unassembled WGS sequence"/>
</dbReference>
<dbReference type="InterPro" id="IPR036162">
    <property type="entry name" value="Resolvase-like_N_sf"/>
</dbReference>
<feature type="domain" description="Resolvase/invertase-type recombinase catalytic" evidence="5">
    <location>
        <begin position="26"/>
        <end position="172"/>
    </location>
</feature>
<dbReference type="SUPFAM" id="SSF53041">
    <property type="entry name" value="Resolvase-like"/>
    <property type="match status" value="1"/>
</dbReference>
<dbReference type="InterPro" id="IPR006119">
    <property type="entry name" value="Resolv_N"/>
</dbReference>
<name>A0ABU7SM51_9ACTN</name>
<dbReference type="EMBL" id="JAZGQL010000030">
    <property type="protein sequence ID" value="MEE6311028.1"/>
    <property type="molecule type" value="Genomic_DNA"/>
</dbReference>
<sequence>MSTATKARQRRAATAVRRSTADGLIPMIGYLRVSTEEQAEDGYGLEAQRYDIQHEGDRQGWDLTWKIDPGYSAKDTKRPALQESLTALHRREYAGMAVARLDRLSRSVIDFATMVERAQRRKWNLVVLDPRFDLSTPYGRAFAGMAAIWAQLERELIGQRTSEGLQALKRQGVRLGRPRQYTDDVTTLVATLRHEDGLSHRGIATELSTRGVPTVSGGPWRHSTIRRILRGLELDAEAAAALEACASQPTTPIALAPEEN</sequence>
<feature type="active site" description="O-(5'-phospho-DNA)-serine intermediate" evidence="4">
    <location>
        <position position="34"/>
    </location>
</feature>
<evidence type="ECO:0000259" key="5">
    <source>
        <dbReference type="PROSITE" id="PS51736"/>
    </source>
</evidence>
<dbReference type="Pfam" id="PF07508">
    <property type="entry name" value="Recombinase"/>
    <property type="match status" value="1"/>
</dbReference>
<evidence type="ECO:0000256" key="2">
    <source>
        <dbReference type="ARBA" id="ARBA00023125"/>
    </source>
</evidence>
<keyword evidence="7" id="KW-1185">Reference proteome</keyword>
<dbReference type="PANTHER" id="PTHR30461">
    <property type="entry name" value="DNA-INVERTASE FROM LAMBDOID PROPHAGE"/>
    <property type="match status" value="1"/>
</dbReference>
<organism evidence="6 7">
    <name type="scientific">Plantactinospora veratri</name>
    <dbReference type="NCBI Taxonomy" id="1436122"/>
    <lineage>
        <taxon>Bacteria</taxon>
        <taxon>Bacillati</taxon>
        <taxon>Actinomycetota</taxon>
        <taxon>Actinomycetes</taxon>
        <taxon>Micromonosporales</taxon>
        <taxon>Micromonosporaceae</taxon>
        <taxon>Plantactinospora</taxon>
    </lineage>
</organism>
<dbReference type="PROSITE" id="PS51736">
    <property type="entry name" value="RECOMBINASES_3"/>
    <property type="match status" value="1"/>
</dbReference>
<dbReference type="InterPro" id="IPR050639">
    <property type="entry name" value="SSR_resolvase"/>
</dbReference>
<keyword evidence="3" id="KW-0233">DNA recombination</keyword>
<keyword evidence="1" id="KW-0229">DNA integration</keyword>
<evidence type="ECO:0000256" key="1">
    <source>
        <dbReference type="ARBA" id="ARBA00022908"/>
    </source>
</evidence>
<evidence type="ECO:0000313" key="7">
    <source>
        <dbReference type="Proteomes" id="UP001339911"/>
    </source>
</evidence>
<keyword evidence="2" id="KW-0238">DNA-binding</keyword>
<protein>
    <submittedName>
        <fullName evidence="6">Recombinase family protein</fullName>
    </submittedName>
</protein>
<dbReference type="RefSeq" id="WP_331211045.1">
    <property type="nucleotide sequence ID" value="NZ_JAZGQL010000030.1"/>
</dbReference>
<comment type="caution">
    <text evidence="6">The sequence shown here is derived from an EMBL/GenBank/DDBJ whole genome shotgun (WGS) entry which is preliminary data.</text>
</comment>
<evidence type="ECO:0000256" key="3">
    <source>
        <dbReference type="ARBA" id="ARBA00023172"/>
    </source>
</evidence>
<dbReference type="InterPro" id="IPR011109">
    <property type="entry name" value="DNA_bind_recombinase_dom"/>
</dbReference>
<reference evidence="6 7" key="1">
    <citation type="submission" date="2024-01" db="EMBL/GenBank/DDBJ databases">
        <title>Genome insights into Plantactinospora veratri sp. nov.</title>
        <authorList>
            <person name="Wang L."/>
        </authorList>
    </citation>
    <scope>NUCLEOTIDE SEQUENCE [LARGE SCALE GENOMIC DNA]</scope>
    <source>
        <strain evidence="6 7">NEAU-FHS4</strain>
    </source>
</reference>